<dbReference type="SUPFAM" id="SSF69065">
    <property type="entry name" value="RNase III domain-like"/>
    <property type="match status" value="2"/>
</dbReference>
<dbReference type="Pfam" id="PF00035">
    <property type="entry name" value="dsrm"/>
    <property type="match status" value="2"/>
</dbReference>
<dbReference type="SUPFAM" id="SSF54768">
    <property type="entry name" value="dsRNA-binding domain-like"/>
    <property type="match status" value="4"/>
</dbReference>
<dbReference type="PANTHER" id="PTHR14950:SF49">
    <property type="entry name" value="RIBONUCLEASE 3-LIKE PROTEIN 2-RELATED"/>
    <property type="match status" value="1"/>
</dbReference>
<feature type="domain" description="RNase III" evidence="8">
    <location>
        <begin position="4"/>
        <end position="130"/>
    </location>
</feature>
<feature type="domain" description="RNase III" evidence="8">
    <location>
        <begin position="429"/>
        <end position="565"/>
    </location>
</feature>
<dbReference type="FunFam" id="3.30.160.20:FF:000112">
    <property type="entry name" value="Ribonuclease 3-like protein 3"/>
    <property type="match status" value="2"/>
</dbReference>
<dbReference type="Gene3D" id="3.30.160.20">
    <property type="match status" value="2"/>
</dbReference>
<reference evidence="9 10" key="1">
    <citation type="submission" date="2020-09" db="EMBL/GenBank/DDBJ databases">
        <authorList>
            <person name="Ashkenazy H."/>
        </authorList>
    </citation>
    <scope>NUCLEOTIDE SEQUENCE [LARGE SCALE GENOMIC DNA]</scope>
    <source>
        <strain evidence="10">cv. Cdm-0</strain>
    </source>
</reference>
<dbReference type="EMBL" id="LR881470">
    <property type="protein sequence ID" value="CAD5334001.1"/>
    <property type="molecule type" value="Genomic_DNA"/>
</dbReference>
<proteinExistence type="predicted"/>
<dbReference type="AlphaFoldDB" id="A0A7G2FDP8"/>
<evidence type="ECO:0000256" key="4">
    <source>
        <dbReference type="ARBA" id="ARBA00022801"/>
    </source>
</evidence>
<keyword evidence="1" id="KW-0540">Nuclease</keyword>
<evidence type="ECO:0000256" key="3">
    <source>
        <dbReference type="ARBA" id="ARBA00022759"/>
    </source>
</evidence>
<accession>A0A7G2FDP8</accession>
<dbReference type="PANTHER" id="PTHR14950">
    <property type="entry name" value="DICER-RELATED"/>
    <property type="match status" value="1"/>
</dbReference>
<dbReference type="SMART" id="SM00358">
    <property type="entry name" value="DSRM"/>
    <property type="match status" value="4"/>
</dbReference>
<dbReference type="GO" id="GO:0004525">
    <property type="term" value="F:ribonuclease III activity"/>
    <property type="evidence" value="ECO:0007669"/>
    <property type="project" value="InterPro"/>
</dbReference>
<evidence type="ECO:0000313" key="9">
    <source>
        <dbReference type="EMBL" id="CAD5334001.1"/>
    </source>
</evidence>
<evidence type="ECO:0000256" key="6">
    <source>
        <dbReference type="PROSITE-ProRule" id="PRU00266"/>
    </source>
</evidence>
<feature type="domain" description="DRBM" evidence="7">
    <location>
        <begin position="851"/>
        <end position="926"/>
    </location>
</feature>
<dbReference type="GO" id="GO:0003723">
    <property type="term" value="F:RNA binding"/>
    <property type="evidence" value="ECO:0007669"/>
    <property type="project" value="UniProtKB-UniRule"/>
</dbReference>
<evidence type="ECO:0000256" key="2">
    <source>
        <dbReference type="ARBA" id="ARBA00022737"/>
    </source>
</evidence>
<evidence type="ECO:0000256" key="1">
    <source>
        <dbReference type="ARBA" id="ARBA00022722"/>
    </source>
</evidence>
<evidence type="ECO:0000259" key="7">
    <source>
        <dbReference type="PROSITE" id="PS50137"/>
    </source>
</evidence>
<dbReference type="CDD" id="cd00593">
    <property type="entry name" value="RIBOc"/>
    <property type="match status" value="2"/>
</dbReference>
<feature type="domain" description="DRBM" evidence="7">
    <location>
        <begin position="580"/>
        <end position="659"/>
    </location>
</feature>
<dbReference type="InterPro" id="IPR000999">
    <property type="entry name" value="RNase_III_dom"/>
</dbReference>
<dbReference type="CDD" id="cd00048">
    <property type="entry name" value="DSRM_SF"/>
    <property type="match status" value="2"/>
</dbReference>
<organism evidence="9 10">
    <name type="scientific">Arabidopsis thaliana</name>
    <name type="common">Mouse-ear cress</name>
    <dbReference type="NCBI Taxonomy" id="3702"/>
    <lineage>
        <taxon>Eukaryota</taxon>
        <taxon>Viridiplantae</taxon>
        <taxon>Streptophyta</taxon>
        <taxon>Embryophyta</taxon>
        <taxon>Tracheophyta</taxon>
        <taxon>Spermatophyta</taxon>
        <taxon>Magnoliopsida</taxon>
        <taxon>eudicotyledons</taxon>
        <taxon>Gunneridae</taxon>
        <taxon>Pentapetalae</taxon>
        <taxon>rosids</taxon>
        <taxon>malvids</taxon>
        <taxon>Brassicales</taxon>
        <taxon>Brassicaceae</taxon>
        <taxon>Camelineae</taxon>
        <taxon>Arabidopsis</taxon>
    </lineage>
</organism>
<feature type="domain" description="DRBM" evidence="7">
    <location>
        <begin position="321"/>
        <end position="396"/>
    </location>
</feature>
<keyword evidence="4" id="KW-0378">Hydrolase</keyword>
<evidence type="ECO:0000256" key="5">
    <source>
        <dbReference type="ARBA" id="ARBA00022884"/>
    </source>
</evidence>
<protein>
    <submittedName>
        <fullName evidence="9">(thale cress) hypothetical protein</fullName>
    </submittedName>
</protein>
<dbReference type="InterPro" id="IPR014720">
    <property type="entry name" value="dsRBD_dom"/>
</dbReference>
<dbReference type="PROSITE" id="PS50142">
    <property type="entry name" value="RNASE_3_2"/>
    <property type="match status" value="2"/>
</dbReference>
<keyword evidence="5 6" id="KW-0694">RNA-binding</keyword>
<keyword evidence="2" id="KW-0677">Repeat</keyword>
<dbReference type="SMART" id="SM00535">
    <property type="entry name" value="RIBOc"/>
    <property type="match status" value="2"/>
</dbReference>
<dbReference type="Pfam" id="PF00636">
    <property type="entry name" value="Ribonuclease_3"/>
    <property type="match status" value="2"/>
</dbReference>
<dbReference type="Pfam" id="PF14709">
    <property type="entry name" value="DND1_DSRM"/>
    <property type="match status" value="2"/>
</dbReference>
<sequence>MNSVEAVEKILNYSFVNKTLLKEAITQKSPLFDRLEFFGDSILEVAFTNYICHTYPNLKVKELRDLRTANVSNEKFARVAVNLNLHHFLLLQNPSLFKNVKEFAEAVRKKMIQLWEIFRSLLEPIYTPDDLLLQPKPPFLTLFRLADKHGKRIDFRYSKDDDSNKNIAEVYLDDILLASGCAKRIDVAKLFAAEEAIQKLSECMPFGNSIHEDSPNAVPEDVIAKSFEICSRENLQVQSELSSLSTASENSLADEMSQEEVVIDEDSPNVEPEDVKGKLFEISYTRKLQIQTGSSGNPLTYEMTTKQMVVDKDSLHVEPVNGRGELIEICTKNKWWMPIFSVQEEKGPKNEPKFVCSVKIEIPNIEGTFHMKGDVKSKKKQAENSSAYHMIRALESFLMSLVISNLQKPKSSDEKNNPLLFSSEMDSSVEAVEKILNYSFGNKNLLKELLTHNNSPLFQGLMFVGEPALSLAFTKHLYLTYPMLEPKDLSLLRDANSCHDRYARVALKKGIYQSFIGSVPKPEKMTTDFIELMGKEDDQYRVVKAPKILVNLLAGVAGAVYIDVKYNVQRLWEIFRVLLEPIYTLDDLRMQLKQPFLMLFRLADKHGKQIDFRYSKDGGSRKNIAQVYMDDMFIASGCAKRIDTAKLLAAEEAIQKLSECMPIEKIIHQDNLDGEVIQTGSSSLLTAFENPLTEEMTQEQMVIDEDSLDVEWKLFETEELQIQTGSSSMSTVSENPLPCEITPTKMVIGEVSPHVELEDVKGKSFEISSTETSSLPIAFENPLTNELTQEQMVIDENSPYVEPVDTKGKLFESCSVESSSLPTTSENPSTYEMTTKQMVVDKDSPHVEPEDEKGKLFEICAKNKWPNPIFSVEEERGQQNEQKIVCSVKIEIPNIEGTFHIKGDAKPTKKEAENSSADHMIRALESSVMSLVITNLQMHENLDGKKKNLQMKESLNENKTLLHSTKRRRRL</sequence>
<gene>
    <name evidence="9" type="ORF">AT9943_LOCUS21333</name>
</gene>
<keyword evidence="3" id="KW-0255">Endonuclease</keyword>
<dbReference type="InterPro" id="IPR036389">
    <property type="entry name" value="RNase_III_sf"/>
</dbReference>
<evidence type="ECO:0000313" key="10">
    <source>
        <dbReference type="Proteomes" id="UP000516314"/>
    </source>
</evidence>
<dbReference type="Gene3D" id="1.10.1520.10">
    <property type="entry name" value="Ribonuclease III domain"/>
    <property type="match status" value="2"/>
</dbReference>
<evidence type="ECO:0000259" key="8">
    <source>
        <dbReference type="PROSITE" id="PS50142"/>
    </source>
</evidence>
<dbReference type="PROSITE" id="PS50137">
    <property type="entry name" value="DS_RBD"/>
    <property type="match status" value="3"/>
</dbReference>
<dbReference type="Proteomes" id="UP000516314">
    <property type="component" value="Chromosome 5"/>
</dbReference>
<dbReference type="GO" id="GO:0006396">
    <property type="term" value="P:RNA processing"/>
    <property type="evidence" value="ECO:0007669"/>
    <property type="project" value="InterPro"/>
</dbReference>
<name>A0A7G2FDP8_ARATH</name>